<sequence length="491" mass="54642">MGNTQERRKSRRSSKQSTAQRSRDRLGTATSSLAEIVQRSGHQHAPASGERSFRSDPDDILPGLDYSPEGIADQLRDMRIQRALDGTDTTRGEVPDTVLDVLGSGGQPLDGTIQRTLEDRMDADFSNVRIHTGAKAAEAADAIDAKAFTCGNDIVFNAGEYDPNSAEGQFLLAHELAHVTQQNGGAPISMMPKPDADLQIDPDPQLEREADQAAKEALSGEEPLTVGRLGTEVHVQRVKKDQADKMLAILEGNFQADNAEHQEFLDNSELSPDRRQSLDAQLKEYDPEAIATREADIDINYRNSEQEEKYICVKAAVEVLDTAESLNDDFDETKQKWQRAKNERRQLLNQLENTGRGSKARLDLEERLERTEAEIHECISNLNQIHVELENAIETAEQLWEQADIDKKEQLFITGAADTTKQKLFSRGTVKALLSKIDEKFSQILEIKSLGEHILDIKRARDHSGEIVEGEKETGEGKRPDSVPSNEEVDV</sequence>
<feature type="region of interest" description="Disordered" evidence="2">
    <location>
        <begin position="1"/>
        <end position="62"/>
    </location>
</feature>
<protein>
    <recommendedName>
        <fullName evidence="3">eCIS core domain-containing protein</fullName>
    </recommendedName>
</protein>
<comment type="caution">
    <text evidence="4">The sequence shown here is derived from an EMBL/GenBank/DDBJ whole genome shotgun (WGS) entry which is preliminary data.</text>
</comment>
<evidence type="ECO:0000313" key="4">
    <source>
        <dbReference type="EMBL" id="ELY98707.1"/>
    </source>
</evidence>
<organism evidence="4 5">
    <name type="scientific">Natrialba chahannaoensis JCM 10990</name>
    <dbReference type="NCBI Taxonomy" id="1227492"/>
    <lineage>
        <taxon>Archaea</taxon>
        <taxon>Methanobacteriati</taxon>
        <taxon>Methanobacteriota</taxon>
        <taxon>Stenosarchaea group</taxon>
        <taxon>Halobacteria</taxon>
        <taxon>Halobacteriales</taxon>
        <taxon>Natrialbaceae</taxon>
        <taxon>Natrialba</taxon>
    </lineage>
</organism>
<feature type="region of interest" description="Disordered" evidence="2">
    <location>
        <begin position="461"/>
        <end position="491"/>
    </location>
</feature>
<keyword evidence="1" id="KW-0175">Coiled coil</keyword>
<keyword evidence="5" id="KW-1185">Reference proteome</keyword>
<gene>
    <name evidence="4" type="ORF">C482_11535</name>
</gene>
<dbReference type="AlphaFoldDB" id="M0ALA3"/>
<feature type="domain" description="eCIS core" evidence="3">
    <location>
        <begin position="108"/>
        <end position="185"/>
    </location>
</feature>
<dbReference type="Pfam" id="PF13699">
    <property type="entry name" value="eCIS_core"/>
    <property type="match status" value="1"/>
</dbReference>
<evidence type="ECO:0000259" key="3">
    <source>
        <dbReference type="Pfam" id="PF13699"/>
    </source>
</evidence>
<evidence type="ECO:0000313" key="5">
    <source>
        <dbReference type="Proteomes" id="UP000011693"/>
    </source>
</evidence>
<dbReference type="PATRIC" id="fig|1227492.4.peg.2275"/>
<evidence type="ECO:0000256" key="2">
    <source>
        <dbReference type="SAM" id="MobiDB-lite"/>
    </source>
</evidence>
<feature type="coiled-coil region" evidence="1">
    <location>
        <begin position="323"/>
        <end position="399"/>
    </location>
</feature>
<dbReference type="InterPro" id="IPR025295">
    <property type="entry name" value="eCIS_core_dom"/>
</dbReference>
<dbReference type="Proteomes" id="UP000011693">
    <property type="component" value="Unassembled WGS sequence"/>
</dbReference>
<proteinExistence type="predicted"/>
<evidence type="ECO:0000256" key="1">
    <source>
        <dbReference type="SAM" id="Coils"/>
    </source>
</evidence>
<reference evidence="4 5" key="1">
    <citation type="journal article" date="2014" name="PLoS Genet.">
        <title>Phylogenetically driven sequencing of extremely halophilic archaea reveals strategies for static and dynamic osmo-response.</title>
        <authorList>
            <person name="Becker E.A."/>
            <person name="Seitzer P.M."/>
            <person name="Tritt A."/>
            <person name="Larsen D."/>
            <person name="Krusor M."/>
            <person name="Yao A.I."/>
            <person name="Wu D."/>
            <person name="Madern D."/>
            <person name="Eisen J.A."/>
            <person name="Darling A.E."/>
            <person name="Facciotti M.T."/>
        </authorList>
    </citation>
    <scope>NUCLEOTIDE SEQUENCE [LARGE SCALE GENOMIC DNA]</scope>
    <source>
        <strain evidence="4 5">JCM 10990</strain>
    </source>
</reference>
<dbReference type="EMBL" id="AOIN01000061">
    <property type="protein sequence ID" value="ELY98707.1"/>
    <property type="molecule type" value="Genomic_DNA"/>
</dbReference>
<feature type="compositionally biased region" description="Basic and acidic residues" evidence="2">
    <location>
        <begin position="461"/>
        <end position="481"/>
    </location>
</feature>
<accession>M0ALA3</accession>
<name>M0ALA3_9EURY</name>
<dbReference type="STRING" id="1227492.C482_11535"/>